<dbReference type="InterPro" id="IPR009822">
    <property type="entry name" value="YaeQ"/>
</dbReference>
<sequence>MALTSTLYHLDLHLSHVDRGIDQALVLKAARHPSETMERVWLRVLALLWQWEDRIEFGPGLCEPDAPDVAAARLDGTPSLVVRVGKPEPARIARDVSQNAGARVAVLFESPRRMEAFLTEAAGEKLGRVAQAELAAVEPALLAELSARDDRRIRSSVTIVADHFYVERDGRTVDGPLHRGRFGAGAP</sequence>
<keyword evidence="2" id="KW-1185">Reference proteome</keyword>
<dbReference type="InterPro" id="IPR038590">
    <property type="entry name" value="YaeQ_sf"/>
</dbReference>
<dbReference type="RefSeq" id="WP_248352927.1">
    <property type="nucleotide sequence ID" value="NZ_AP025591.1"/>
</dbReference>
<dbReference type="EMBL" id="AP025591">
    <property type="protein sequence ID" value="BDG04525.1"/>
    <property type="molecule type" value="Genomic_DNA"/>
</dbReference>
<evidence type="ECO:0000313" key="2">
    <source>
        <dbReference type="Proteomes" id="UP001162891"/>
    </source>
</evidence>
<dbReference type="Gene3D" id="3.10.640.10">
    <property type="entry name" value="Restriction endonuclease-like alpha-beta roll domain"/>
    <property type="match status" value="1"/>
</dbReference>
<protein>
    <recommendedName>
        <fullName evidence="3">YaeQ family protein</fullName>
    </recommendedName>
</protein>
<gene>
    <name evidence="1" type="primary">yaeQ</name>
    <name evidence="1" type="ORF">AMOR_35210</name>
</gene>
<dbReference type="InterPro" id="IPR011335">
    <property type="entry name" value="Restrct_endonuc-II-like"/>
</dbReference>
<evidence type="ECO:0000313" key="1">
    <source>
        <dbReference type="EMBL" id="BDG04525.1"/>
    </source>
</evidence>
<name>A0ABN6MW83_9BACT</name>
<organism evidence="1 2">
    <name type="scientific">Anaeromyxobacter oryzae</name>
    <dbReference type="NCBI Taxonomy" id="2918170"/>
    <lineage>
        <taxon>Bacteria</taxon>
        <taxon>Pseudomonadati</taxon>
        <taxon>Myxococcota</taxon>
        <taxon>Myxococcia</taxon>
        <taxon>Myxococcales</taxon>
        <taxon>Cystobacterineae</taxon>
        <taxon>Anaeromyxobacteraceae</taxon>
        <taxon>Anaeromyxobacter</taxon>
    </lineage>
</organism>
<reference evidence="2" key="1">
    <citation type="journal article" date="2022" name="Int. J. Syst. Evol. Microbiol.">
        <title>Anaeromyxobacter oryzae sp. nov., Anaeromyxobacter diazotrophicus sp. nov. and Anaeromyxobacter paludicola sp. nov., isolated from paddy soils.</title>
        <authorList>
            <person name="Itoh H."/>
            <person name="Xu Z."/>
            <person name="Mise K."/>
            <person name="Masuda Y."/>
            <person name="Ushijima N."/>
            <person name="Hayakawa C."/>
            <person name="Shiratori Y."/>
            <person name="Senoo K."/>
        </authorList>
    </citation>
    <scope>NUCLEOTIDE SEQUENCE [LARGE SCALE GENOMIC DNA]</scope>
    <source>
        <strain evidence="2">Red232</strain>
    </source>
</reference>
<dbReference type="PANTHER" id="PTHR38784:SF1">
    <property type="entry name" value="SUCROSE PHOSPHORYLASE"/>
    <property type="match status" value="1"/>
</dbReference>
<evidence type="ECO:0008006" key="3">
    <source>
        <dbReference type="Google" id="ProtNLM"/>
    </source>
</evidence>
<dbReference type="PANTHER" id="PTHR38784">
    <property type="entry name" value="SUCROSE PHOSPHORYLASE"/>
    <property type="match status" value="1"/>
</dbReference>
<dbReference type="SMART" id="SM01322">
    <property type="entry name" value="YaeQ"/>
    <property type="match status" value="1"/>
</dbReference>
<dbReference type="Proteomes" id="UP001162891">
    <property type="component" value="Chromosome"/>
</dbReference>
<dbReference type="Pfam" id="PF07152">
    <property type="entry name" value="YaeQ"/>
    <property type="match status" value="1"/>
</dbReference>
<accession>A0ABN6MW83</accession>
<dbReference type="SUPFAM" id="SSF52980">
    <property type="entry name" value="Restriction endonuclease-like"/>
    <property type="match status" value="1"/>
</dbReference>
<proteinExistence type="predicted"/>